<name>A0A8S5QKX0_9CAUD</name>
<evidence type="ECO:0000259" key="1">
    <source>
        <dbReference type="Pfam" id="PF12728"/>
    </source>
</evidence>
<accession>A0A8S5QKX0</accession>
<proteinExistence type="predicted"/>
<dbReference type="SUPFAM" id="SSF46955">
    <property type="entry name" value="Putative DNA-binding domain"/>
    <property type="match status" value="1"/>
</dbReference>
<dbReference type="InterPro" id="IPR009061">
    <property type="entry name" value="DNA-bd_dom_put_sf"/>
</dbReference>
<dbReference type="EMBL" id="BK015689">
    <property type="protein sequence ID" value="DAE19918.1"/>
    <property type="molecule type" value="Genomic_DNA"/>
</dbReference>
<dbReference type="Pfam" id="PF12728">
    <property type="entry name" value="HTH_17"/>
    <property type="match status" value="1"/>
</dbReference>
<feature type="domain" description="Helix-turn-helix" evidence="1">
    <location>
        <begin position="49"/>
        <end position="91"/>
    </location>
</feature>
<organism evidence="2">
    <name type="scientific">CrAss-like virus sp. ctYsL76</name>
    <dbReference type="NCBI Taxonomy" id="2826826"/>
    <lineage>
        <taxon>Viruses</taxon>
        <taxon>Duplodnaviria</taxon>
        <taxon>Heunggongvirae</taxon>
        <taxon>Uroviricota</taxon>
        <taxon>Caudoviricetes</taxon>
        <taxon>Crassvirales</taxon>
    </lineage>
</organism>
<dbReference type="InterPro" id="IPR041657">
    <property type="entry name" value="HTH_17"/>
</dbReference>
<reference evidence="2" key="1">
    <citation type="journal article" date="2021" name="Proc. Natl. Acad. Sci. U.S.A.">
        <title>A Catalog of Tens of Thousands of Viruses from Human Metagenomes Reveals Hidden Associations with Chronic Diseases.</title>
        <authorList>
            <person name="Tisza M.J."/>
            <person name="Buck C.B."/>
        </authorList>
    </citation>
    <scope>NUCLEOTIDE SEQUENCE</scope>
    <source>
        <strain evidence="2">CtYsL76</strain>
    </source>
</reference>
<evidence type="ECO:0000313" key="2">
    <source>
        <dbReference type="EMBL" id="DAE19918.1"/>
    </source>
</evidence>
<protein>
    <submittedName>
        <fullName evidence="2">Helix-turn-helix domain protein</fullName>
    </submittedName>
</protein>
<sequence>MMHIIKDLLLKIVNDIEAGNSNLSEAECEEIIDYLTFMANKNEKLSKYQACKYLGISRATFDNYVREGKIPKGRKQQGFKEIFFYKKDLDKCLTMLDKENV</sequence>